<dbReference type="EMBL" id="CP130612">
    <property type="protein sequence ID" value="WKW13564.1"/>
    <property type="molecule type" value="Genomic_DNA"/>
</dbReference>
<feature type="domain" description="Amidohydrolase-related" evidence="3">
    <location>
        <begin position="992"/>
        <end position="1092"/>
    </location>
</feature>
<dbReference type="RefSeq" id="WP_367886402.1">
    <property type="nucleotide sequence ID" value="NZ_CP130612.1"/>
</dbReference>
<accession>A0AA49JX86</accession>
<dbReference type="PANTHER" id="PTHR36842">
    <property type="entry name" value="PROTEIN TOLB HOMOLOG"/>
    <property type="match status" value="1"/>
</dbReference>
<dbReference type="SUPFAM" id="SSF82171">
    <property type="entry name" value="DPP6 N-terminal domain-like"/>
    <property type="match status" value="1"/>
</dbReference>
<proteinExistence type="inferred from homology"/>
<gene>
    <name evidence="4" type="ORF">Strain138_002888</name>
    <name evidence="5" type="ORF">Strain318_002886</name>
</gene>
<evidence type="ECO:0000313" key="5">
    <source>
        <dbReference type="EMBL" id="WKW16470.1"/>
    </source>
</evidence>
<dbReference type="SUPFAM" id="SSF51338">
    <property type="entry name" value="Composite domain of metallo-dependent hydrolases"/>
    <property type="match status" value="1"/>
</dbReference>
<evidence type="ECO:0000256" key="1">
    <source>
        <dbReference type="ARBA" id="ARBA00009820"/>
    </source>
</evidence>
<keyword evidence="6" id="KW-1185">Reference proteome</keyword>
<dbReference type="Pfam" id="PF01979">
    <property type="entry name" value="Amidohydro_1"/>
    <property type="match status" value="1"/>
</dbReference>
<dbReference type="SUPFAM" id="SSF69304">
    <property type="entry name" value="Tricorn protease N-terminal domain"/>
    <property type="match status" value="1"/>
</dbReference>
<keyword evidence="2" id="KW-0732">Signal</keyword>
<dbReference type="InterPro" id="IPR011659">
    <property type="entry name" value="WD40"/>
</dbReference>
<feature type="signal peptide" evidence="2">
    <location>
        <begin position="1"/>
        <end position="23"/>
    </location>
</feature>
<dbReference type="Gene3D" id="2.120.10.30">
    <property type="entry name" value="TolB, C-terminal domain"/>
    <property type="match status" value="2"/>
</dbReference>
<dbReference type="EMBL" id="CP130613">
    <property type="protein sequence ID" value="WKW16470.1"/>
    <property type="molecule type" value="Genomic_DNA"/>
</dbReference>
<evidence type="ECO:0000256" key="2">
    <source>
        <dbReference type="SAM" id="SignalP"/>
    </source>
</evidence>
<sequence>MRVPAFVRICVFTALALLPLSLAAQDSSGTRPARRTGLPLEATRSWSLSTTEASWMSVDVSPDGQTIVFDMLGDLYSMPIAGGAARALTSGMPFDAQPRFSPDGRHIVYVSDEDGGDNLWLLEVASGKKTQLTRGKTNRYVSPTWTPDGQYLVAARAPFRGGTTKLWIYHRDGGNGTQLIATPGTASTQAHAGPVVSRDGRYVWFAERNGAWHYNANFPQYQLVRYDRETGRSVTQTFAYGSAARPTLSPDNRYVVYGSRFEAQTGLRIRDLSTGDDRWLAFPTQRDDMESRAALDALPGMAFTPDGRHLLASYGGKLWRIAVDGSGQAEIPFRVEATVAAGPRVQFEYAVSDSSTFVARQLRDPVLSPDGRRLAFTVLDRLYVMDWPAGTPRRVTNADVVEAQPAWSPDGRQLAYVTWEGSVGRLMRIALDQRTASPAALTPEPAFYQQPAWSPDGRRIVAIRGPARAFADATAQGAPGAATEFVWVPATGGAATVIAETQGRTRPHFTQDNDRILLSSGQGLSSIRWDGTDERRIVRVTGPVAPGSSIECIESHVYCEAESDDPREDNPPPPAALTVMAPRGDQALAAVGNHLYVVTVPKVSGEAVTISVANADNAAFPSRKLTDIGGQFPSWVASGRAVLWGIGNAVVQFDLDSARTRELALRDTASWRNDTTLKPKPYTPDERRVTVRIARDVPQGAIVLRGGRAVTMRGTEIIENADIVIVNNRIRSIGARGSVEVPAGATIRDISGRTVVPGFVDTHAHMWPSWGIHKAQPWMYLANLAYGVTTTRDPQTATTDVLTYGDMVESGLSMGPRVYSTGPGVFWEENVRNLEDARRVLRRYSSYYDTKTIKMYVAGNREQRQWIIQAAREQEIMPTTEGSLDIRLNLSMAQDGYSGQEHNIPVTPLYRDVTGFFAWTGIAYTPTLVVNYGGPWGENWFYTREKPYEDPKVRRWMPYQELAANTRRRVARRPTDGTPGGWFSDDEYAFPKHAADAYEIFKAGGRVGIGSHGQFQGLGYHWEMWLLKEGGWSNHDVLRAATIVGADAIGLGRQLGSLEPGKLADLVILDRDPIADLRNTNSISGVMKNGRLYDGMTLAEQWPRQRPGPTVDGLRTVPDVRAGMR</sequence>
<dbReference type="AlphaFoldDB" id="A0AA49JX86"/>
<dbReference type="Proteomes" id="UP001229955">
    <property type="component" value="Chromosome"/>
</dbReference>
<comment type="similarity">
    <text evidence="1">Belongs to the TolB family.</text>
</comment>
<dbReference type="SUPFAM" id="SSF51556">
    <property type="entry name" value="Metallo-dependent hydrolases"/>
    <property type="match status" value="1"/>
</dbReference>
<reference evidence="4" key="1">
    <citation type="submission" date="2023-07" db="EMBL/GenBank/DDBJ databases">
        <authorList>
            <person name="Haufschild T."/>
            <person name="Kallscheuer N."/>
            <person name="Hammer J."/>
            <person name="Kohn T."/>
            <person name="Kabuu M."/>
            <person name="Jogler M."/>
            <person name="Wohfarth N."/>
            <person name="Heuer A."/>
            <person name="Rohde M."/>
            <person name="van Teeseling M.C.F."/>
            <person name="Jogler C."/>
        </authorList>
    </citation>
    <scope>NUCLEOTIDE SEQUENCE</scope>
    <source>
        <strain evidence="4">Strain 138</strain>
        <strain evidence="5">Strain 318</strain>
    </source>
</reference>
<dbReference type="InterPro" id="IPR032466">
    <property type="entry name" value="Metal_Hydrolase"/>
</dbReference>
<dbReference type="InterPro" id="IPR006680">
    <property type="entry name" value="Amidohydro-rel"/>
</dbReference>
<dbReference type="KEGG" id="pspc:Strain318_002886"/>
<name>A0AA49JX86_9BACT</name>
<dbReference type="PANTHER" id="PTHR36842:SF1">
    <property type="entry name" value="PROTEIN TOLB"/>
    <property type="match status" value="1"/>
</dbReference>
<accession>A0AA49Q9L1</accession>
<dbReference type="GO" id="GO:0016810">
    <property type="term" value="F:hydrolase activity, acting on carbon-nitrogen (but not peptide) bonds"/>
    <property type="evidence" value="ECO:0007669"/>
    <property type="project" value="InterPro"/>
</dbReference>
<dbReference type="Pfam" id="PF26549">
    <property type="entry name" value="Tricorn_N"/>
    <property type="match status" value="1"/>
</dbReference>
<feature type="chain" id="PRO_5041390718" evidence="2">
    <location>
        <begin position="24"/>
        <end position="1125"/>
    </location>
</feature>
<organism evidence="4">
    <name type="scientific">Pseudogemmatithrix spongiicola</name>
    <dbReference type="NCBI Taxonomy" id="3062599"/>
    <lineage>
        <taxon>Bacteria</taxon>
        <taxon>Pseudomonadati</taxon>
        <taxon>Gemmatimonadota</taxon>
        <taxon>Gemmatimonadia</taxon>
        <taxon>Gemmatimonadales</taxon>
        <taxon>Gemmatimonadaceae</taxon>
        <taxon>Pseudogemmatithrix</taxon>
    </lineage>
</organism>
<dbReference type="InterPro" id="IPR011042">
    <property type="entry name" value="6-blade_b-propeller_TolB-like"/>
</dbReference>
<protein>
    <submittedName>
        <fullName evidence="4">Amidohydrolase family protein</fullName>
    </submittedName>
</protein>
<dbReference type="Gene3D" id="2.30.40.10">
    <property type="entry name" value="Urease, subunit C, domain 1"/>
    <property type="match status" value="2"/>
</dbReference>
<dbReference type="Gene3D" id="1.20.58.520">
    <property type="entry name" value="Amidohydrolase"/>
    <property type="match status" value="1"/>
</dbReference>
<dbReference type="InterPro" id="IPR011059">
    <property type="entry name" value="Metal-dep_hydrolase_composite"/>
</dbReference>
<dbReference type="Pfam" id="PF07676">
    <property type="entry name" value="PD40"/>
    <property type="match status" value="3"/>
</dbReference>
<dbReference type="Gene3D" id="3.30.110.90">
    <property type="entry name" value="Amidohydrolase"/>
    <property type="match status" value="1"/>
</dbReference>
<evidence type="ECO:0000313" key="6">
    <source>
        <dbReference type="Proteomes" id="UP001229955"/>
    </source>
</evidence>
<evidence type="ECO:0000313" key="4">
    <source>
        <dbReference type="EMBL" id="WKW13564.1"/>
    </source>
</evidence>
<evidence type="ECO:0000259" key="3">
    <source>
        <dbReference type="Pfam" id="PF01979"/>
    </source>
</evidence>